<evidence type="ECO:0000256" key="6">
    <source>
        <dbReference type="ARBA" id="ARBA00022692"/>
    </source>
</evidence>
<proteinExistence type="inferred from homology"/>
<protein>
    <recommendedName>
        <fullName evidence="9">Membrane fusion protein (MFP) family protein</fullName>
    </recommendedName>
</protein>
<gene>
    <name evidence="13" type="ORF">C0039_07165</name>
</gene>
<dbReference type="InterPro" id="IPR058781">
    <property type="entry name" value="HH_AprE-like"/>
</dbReference>
<sequence length="451" mass="49861">MNYSVEQPKKKSHAGMPRARARFLAQAIELEEQGIADVVKVSIYTIMALIAAILVWMSLTEIGEVTVAKGSVVPAGYVHNIQHLEGGIVDSIKVQDGDRVEAGTTLVVFAPPASQSDLDQLAIRQTILQLDMARLKALKSGEDADFGDFAQDHPELAVNEELALRTQRASRNSERELADASIEQRMSELTRARNQVTVLKRESALLQEQVNIRQELAKRNAISQSDLLRMKSEHASAQSDLKSAVDSVLVASHALTEERKRRAELLARQEKALEHEFEQAQNELATVHSAMVKARDKVDRLRVTAPVTGIVQGIAVNTINAVVQPGEVIMQIVPVEDELIVESRLMPNEVGYVRAGQLADVRVDSFDSTRYGTIKGTVRQVSPSTYLDENANPYYKVKVGLERSWLGEDPARMTVIPGMSVQVDILTGSKTIMHYLLKPVTRGFHSAFTQR</sequence>
<dbReference type="PANTHER" id="PTHR30386">
    <property type="entry name" value="MEMBRANE FUSION SUBUNIT OF EMRAB-TOLC MULTIDRUG EFFLUX PUMP"/>
    <property type="match status" value="1"/>
</dbReference>
<dbReference type="InterPro" id="IPR058982">
    <property type="entry name" value="Beta-barrel_AprE"/>
</dbReference>
<comment type="caution">
    <text evidence="13">The sequence shown here is derived from an EMBL/GenBank/DDBJ whole genome shotgun (WGS) entry which is preliminary data.</text>
</comment>
<accession>A0A2N5X5L1</accession>
<evidence type="ECO:0000256" key="9">
    <source>
        <dbReference type="RuleBase" id="RU365093"/>
    </source>
</evidence>
<keyword evidence="10" id="KW-0175">Coiled coil</keyword>
<comment type="similarity">
    <text evidence="2 9">Belongs to the membrane fusion protein (MFP) (TC 8.A.1) family.</text>
</comment>
<evidence type="ECO:0000259" key="11">
    <source>
        <dbReference type="Pfam" id="PF25994"/>
    </source>
</evidence>
<dbReference type="OrthoDB" id="9775513at2"/>
<dbReference type="Pfam" id="PF26002">
    <property type="entry name" value="Beta-barrel_AprE"/>
    <property type="match status" value="1"/>
</dbReference>
<evidence type="ECO:0000259" key="12">
    <source>
        <dbReference type="Pfam" id="PF26002"/>
    </source>
</evidence>
<feature type="domain" description="AprE-like long alpha-helical hairpin" evidence="11">
    <location>
        <begin position="114"/>
        <end position="297"/>
    </location>
</feature>
<evidence type="ECO:0000256" key="8">
    <source>
        <dbReference type="ARBA" id="ARBA00023136"/>
    </source>
</evidence>
<dbReference type="Pfam" id="PF25994">
    <property type="entry name" value="HH_AprE"/>
    <property type="match status" value="1"/>
</dbReference>
<dbReference type="Proteomes" id="UP000235005">
    <property type="component" value="Unassembled WGS sequence"/>
</dbReference>
<dbReference type="GO" id="GO:0005886">
    <property type="term" value="C:plasma membrane"/>
    <property type="evidence" value="ECO:0007669"/>
    <property type="project" value="UniProtKB-SubCell"/>
</dbReference>
<evidence type="ECO:0000313" key="14">
    <source>
        <dbReference type="Proteomes" id="UP000235005"/>
    </source>
</evidence>
<evidence type="ECO:0000256" key="10">
    <source>
        <dbReference type="SAM" id="Coils"/>
    </source>
</evidence>
<keyword evidence="7 9" id="KW-1133">Transmembrane helix</keyword>
<dbReference type="InterPro" id="IPR010129">
    <property type="entry name" value="T1SS_HlyD"/>
</dbReference>
<feature type="coiled-coil region" evidence="10">
    <location>
        <begin position="263"/>
        <end position="290"/>
    </location>
</feature>
<dbReference type="EMBL" id="PKUS01000005">
    <property type="protein sequence ID" value="PLW69776.1"/>
    <property type="molecule type" value="Genomic_DNA"/>
</dbReference>
<dbReference type="Gene3D" id="2.40.50.100">
    <property type="match status" value="1"/>
</dbReference>
<dbReference type="RefSeq" id="WP_101517678.1">
    <property type="nucleotide sequence ID" value="NZ_PKUS01000005.1"/>
</dbReference>
<keyword evidence="14" id="KW-1185">Reference proteome</keyword>
<dbReference type="Gene3D" id="2.40.30.170">
    <property type="match status" value="1"/>
</dbReference>
<comment type="subcellular location">
    <subcellularLocation>
        <location evidence="1 9">Cell inner membrane</location>
        <topology evidence="1 9">Single-pass membrane protein</topology>
    </subcellularLocation>
</comment>
<dbReference type="InterPro" id="IPR050739">
    <property type="entry name" value="MFP"/>
</dbReference>
<keyword evidence="6 9" id="KW-0812">Transmembrane</keyword>
<evidence type="ECO:0000313" key="13">
    <source>
        <dbReference type="EMBL" id="PLW69776.1"/>
    </source>
</evidence>
<evidence type="ECO:0000256" key="4">
    <source>
        <dbReference type="ARBA" id="ARBA00022475"/>
    </source>
</evidence>
<dbReference type="AlphaFoldDB" id="A0A2N5X5L1"/>
<dbReference type="NCBIfam" id="TIGR01843">
    <property type="entry name" value="type_I_hlyD"/>
    <property type="match status" value="1"/>
</dbReference>
<evidence type="ECO:0000256" key="5">
    <source>
        <dbReference type="ARBA" id="ARBA00022519"/>
    </source>
</evidence>
<evidence type="ECO:0000256" key="3">
    <source>
        <dbReference type="ARBA" id="ARBA00022448"/>
    </source>
</evidence>
<feature type="domain" description="AprE-like beta-barrel" evidence="12">
    <location>
        <begin position="339"/>
        <end position="428"/>
    </location>
</feature>
<dbReference type="PRINTS" id="PR01490">
    <property type="entry name" value="RTXTOXIND"/>
</dbReference>
<evidence type="ECO:0000256" key="2">
    <source>
        <dbReference type="ARBA" id="ARBA00009477"/>
    </source>
</evidence>
<keyword evidence="5 9" id="KW-0997">Cell inner membrane</keyword>
<feature type="coiled-coil region" evidence="10">
    <location>
        <begin position="182"/>
        <end position="209"/>
    </location>
</feature>
<keyword evidence="4 9" id="KW-1003">Cell membrane</keyword>
<keyword evidence="8 9" id="KW-0472">Membrane</keyword>
<dbReference type="SUPFAM" id="SSF56954">
    <property type="entry name" value="Outer membrane efflux proteins (OEP)"/>
    <property type="match status" value="1"/>
</dbReference>
<evidence type="ECO:0000256" key="7">
    <source>
        <dbReference type="ARBA" id="ARBA00022989"/>
    </source>
</evidence>
<name>A0A2N5X5L1_9GAMM</name>
<dbReference type="PANTHER" id="PTHR30386:SF26">
    <property type="entry name" value="TRANSPORT PROTEIN COMB"/>
    <property type="match status" value="1"/>
</dbReference>
<evidence type="ECO:0000256" key="1">
    <source>
        <dbReference type="ARBA" id="ARBA00004377"/>
    </source>
</evidence>
<feature type="transmembrane region" description="Helical" evidence="9">
    <location>
        <begin position="41"/>
        <end position="59"/>
    </location>
</feature>
<reference evidence="13 14" key="1">
    <citation type="submission" date="2018-01" db="EMBL/GenBank/DDBJ databases">
        <title>The draft genome sequence of Halioglobus lutimaris HF004.</title>
        <authorList>
            <person name="Du Z.-J."/>
            <person name="Shi M.-J."/>
        </authorList>
    </citation>
    <scope>NUCLEOTIDE SEQUENCE [LARGE SCALE GENOMIC DNA]</scope>
    <source>
        <strain evidence="13 14">HF004</strain>
    </source>
</reference>
<keyword evidence="3 9" id="KW-0813">Transport</keyword>
<dbReference type="GO" id="GO:0015031">
    <property type="term" value="P:protein transport"/>
    <property type="evidence" value="ECO:0007669"/>
    <property type="project" value="InterPro"/>
</dbReference>
<organism evidence="13 14">
    <name type="scientific">Pseudohalioglobus lutimaris</name>
    <dbReference type="NCBI Taxonomy" id="1737061"/>
    <lineage>
        <taxon>Bacteria</taxon>
        <taxon>Pseudomonadati</taxon>
        <taxon>Pseudomonadota</taxon>
        <taxon>Gammaproteobacteria</taxon>
        <taxon>Cellvibrionales</taxon>
        <taxon>Halieaceae</taxon>
        <taxon>Pseudohalioglobus</taxon>
    </lineage>
</organism>